<protein>
    <submittedName>
        <fullName evidence="2">Uncharacterized protein</fullName>
    </submittedName>
</protein>
<proteinExistence type="predicted"/>
<organism evidence="2 3">
    <name type="scientific">Apiospora arundinis</name>
    <dbReference type="NCBI Taxonomy" id="335852"/>
    <lineage>
        <taxon>Eukaryota</taxon>
        <taxon>Fungi</taxon>
        <taxon>Dikarya</taxon>
        <taxon>Ascomycota</taxon>
        <taxon>Pezizomycotina</taxon>
        <taxon>Sordariomycetes</taxon>
        <taxon>Xylariomycetidae</taxon>
        <taxon>Amphisphaeriales</taxon>
        <taxon>Apiosporaceae</taxon>
        <taxon>Apiospora</taxon>
    </lineage>
</organism>
<name>A0ABR2HPT1_9PEZI</name>
<keyword evidence="3" id="KW-1185">Reference proteome</keyword>
<feature type="signal peptide" evidence="1">
    <location>
        <begin position="1"/>
        <end position="28"/>
    </location>
</feature>
<gene>
    <name evidence="2" type="ORF">PGQ11_013533</name>
</gene>
<accession>A0ABR2HPT1</accession>
<feature type="chain" id="PRO_5045083388" evidence="1">
    <location>
        <begin position="29"/>
        <end position="247"/>
    </location>
</feature>
<reference evidence="2 3" key="1">
    <citation type="journal article" date="2024" name="IMA Fungus">
        <title>Apiospora arundinis, a panoply of carbohydrate-active enzymes and secondary metabolites.</title>
        <authorList>
            <person name="Sorensen T."/>
            <person name="Petersen C."/>
            <person name="Muurmann A.T."/>
            <person name="Christiansen J.V."/>
            <person name="Brundto M.L."/>
            <person name="Overgaard C.K."/>
            <person name="Boysen A.T."/>
            <person name="Wollenberg R.D."/>
            <person name="Larsen T.O."/>
            <person name="Sorensen J.L."/>
            <person name="Nielsen K.L."/>
            <person name="Sondergaard T.E."/>
        </authorList>
    </citation>
    <scope>NUCLEOTIDE SEQUENCE [LARGE SCALE GENOMIC DNA]</scope>
    <source>
        <strain evidence="2 3">AAU 773</strain>
    </source>
</reference>
<evidence type="ECO:0000256" key="1">
    <source>
        <dbReference type="SAM" id="SignalP"/>
    </source>
</evidence>
<sequence length="247" mass="27157">MQLLSTQSFGRILAALLLAPSAVNLCLAAPQPLGSNTVAGSAALAPRTDTNELKAFKKKMDETNIKVSQDRTSFADFSKKDQKSISSKGFNQCFGIILSTSKGAAVGHYTCGNEGKTQAKTQLRDIYNAQKADKLKNPKVSIYAKVKVSEADHKILENEFENAGDLQAFKDIIKNDLGIDKTPEVIKYHDVDAVIVDKGKERPGFDQKTADVYSRYAGFYVYNRLLGGPEIKFMTLEMQKASYKEGK</sequence>
<evidence type="ECO:0000313" key="3">
    <source>
        <dbReference type="Proteomes" id="UP001390339"/>
    </source>
</evidence>
<dbReference type="EMBL" id="JAPCWZ010000009">
    <property type="protein sequence ID" value="KAK8851054.1"/>
    <property type="molecule type" value="Genomic_DNA"/>
</dbReference>
<evidence type="ECO:0000313" key="2">
    <source>
        <dbReference type="EMBL" id="KAK8851054.1"/>
    </source>
</evidence>
<comment type="caution">
    <text evidence="2">The sequence shown here is derived from an EMBL/GenBank/DDBJ whole genome shotgun (WGS) entry which is preliminary data.</text>
</comment>
<keyword evidence="1" id="KW-0732">Signal</keyword>
<dbReference type="Proteomes" id="UP001390339">
    <property type="component" value="Unassembled WGS sequence"/>
</dbReference>